<evidence type="ECO:0000313" key="3">
    <source>
        <dbReference type="Proteomes" id="UP001152836"/>
    </source>
</evidence>
<organism evidence="2 3">
    <name type="scientific">Phodopus roborovskii</name>
    <name type="common">Roborovski's desert hamster</name>
    <name type="synonym">Cricetulus roborovskii</name>
    <dbReference type="NCBI Taxonomy" id="109678"/>
    <lineage>
        <taxon>Eukaryota</taxon>
        <taxon>Metazoa</taxon>
        <taxon>Chordata</taxon>
        <taxon>Craniata</taxon>
        <taxon>Vertebrata</taxon>
        <taxon>Euteleostomi</taxon>
        <taxon>Mammalia</taxon>
        <taxon>Eutheria</taxon>
        <taxon>Euarchontoglires</taxon>
        <taxon>Glires</taxon>
        <taxon>Rodentia</taxon>
        <taxon>Myomorpha</taxon>
        <taxon>Muroidea</taxon>
        <taxon>Cricetidae</taxon>
        <taxon>Cricetinae</taxon>
        <taxon>Phodopus</taxon>
    </lineage>
</organism>
<comment type="caution">
    <text evidence="2">The sequence shown here is derived from an EMBL/GenBank/DDBJ whole genome shotgun (WGS) entry which is preliminary data.</text>
</comment>
<dbReference type="EMBL" id="CALSGD010001391">
    <property type="protein sequence ID" value="CAH6786395.1"/>
    <property type="molecule type" value="Genomic_DNA"/>
</dbReference>
<sequence>MWGAGTGAAPKRPEPRPGSLVQRGWVPRLKDFSLLSLACFSSVDSGLAEAPEPASPSCFSSSSSGPRPPLPVSFPNQLPNWRAGVGWSRLCSTPPLSQFLYFYLYMGSGDRTQVLRPVQQGLCPLSHPTFPICNVLPLYQANSGGGWWLCLRHPRRKDWISGAQRHQEQLALGRGVYPLNSVHLLGSSCRQVYMSLLSLYLTDLWVWHESHAVQMPRGEALQAPGQA</sequence>
<dbReference type="Proteomes" id="UP001152836">
    <property type="component" value="Unassembled WGS sequence"/>
</dbReference>
<feature type="region of interest" description="Disordered" evidence="1">
    <location>
        <begin position="1"/>
        <end position="20"/>
    </location>
</feature>
<evidence type="ECO:0000313" key="2">
    <source>
        <dbReference type="EMBL" id="CAH6786395.1"/>
    </source>
</evidence>
<evidence type="ECO:0000256" key="1">
    <source>
        <dbReference type="SAM" id="MobiDB-lite"/>
    </source>
</evidence>
<gene>
    <name evidence="2" type="primary">D930048N14Rik</name>
    <name evidence="2" type="ORF">PHOROB_LOCUS4479</name>
</gene>
<keyword evidence="3" id="KW-1185">Reference proteome</keyword>
<proteinExistence type="predicted"/>
<dbReference type="AlphaFoldDB" id="A0AAU9Z399"/>
<protein>
    <submittedName>
        <fullName evidence="2">D930048N14Rik protein</fullName>
    </submittedName>
</protein>
<accession>A0AAU9Z399</accession>
<name>A0AAU9Z399_PHORO</name>
<reference evidence="2" key="1">
    <citation type="submission" date="2022-06" db="EMBL/GenBank/DDBJ databases">
        <authorList>
            <person name="Andreotti S."/>
            <person name="Wyler E."/>
        </authorList>
    </citation>
    <scope>NUCLEOTIDE SEQUENCE</scope>
</reference>